<evidence type="ECO:0000313" key="4">
    <source>
        <dbReference type="Proteomes" id="UP001199525"/>
    </source>
</evidence>
<dbReference type="RefSeq" id="WP_229488823.1">
    <property type="nucleotide sequence ID" value="NZ_JAIVFQ010000072.1"/>
</dbReference>
<name>A0ABS8IG97_9NOSO</name>
<gene>
    <name evidence="3" type="ORF">LC586_29740</name>
</gene>
<evidence type="ECO:0000259" key="2">
    <source>
        <dbReference type="Pfam" id="PF00109"/>
    </source>
</evidence>
<reference evidence="3 4" key="1">
    <citation type="journal article" date="2021" name="Microorganisms">
        <title>Genome Evolution of Filamentous Cyanobacterium Nostoc Species: From Facultative Symbiosis to Free Living.</title>
        <authorList>
            <person name="Huo D."/>
            <person name="Li H."/>
            <person name="Cai F."/>
            <person name="Guo X."/>
            <person name="Qiao Z."/>
            <person name="Wang W."/>
            <person name="Yu G."/>
            <person name="Li R."/>
        </authorList>
    </citation>
    <scope>NUCLEOTIDE SEQUENCE [LARGE SCALE GENOMIC DNA]</scope>
    <source>
        <strain evidence="3 4">CHAB 5714</strain>
    </source>
</reference>
<dbReference type="PANTHER" id="PTHR11712:SF336">
    <property type="entry name" value="3-OXOACYL-[ACYL-CARRIER-PROTEIN] SYNTHASE, MITOCHONDRIAL"/>
    <property type="match status" value="1"/>
</dbReference>
<dbReference type="Gene3D" id="3.40.47.10">
    <property type="match status" value="1"/>
</dbReference>
<dbReference type="EMBL" id="JAIVFQ010000072">
    <property type="protein sequence ID" value="MCC5603263.1"/>
    <property type="molecule type" value="Genomic_DNA"/>
</dbReference>
<keyword evidence="4" id="KW-1185">Reference proteome</keyword>
<dbReference type="SUPFAM" id="SSF53901">
    <property type="entry name" value="Thiolase-like"/>
    <property type="match status" value="1"/>
</dbReference>
<dbReference type="Pfam" id="PF00109">
    <property type="entry name" value="ketoacyl-synt"/>
    <property type="match status" value="1"/>
</dbReference>
<dbReference type="PANTHER" id="PTHR11712">
    <property type="entry name" value="POLYKETIDE SYNTHASE-RELATED"/>
    <property type="match status" value="1"/>
</dbReference>
<evidence type="ECO:0000313" key="3">
    <source>
        <dbReference type="EMBL" id="MCC5603263.1"/>
    </source>
</evidence>
<dbReference type="InterPro" id="IPR014030">
    <property type="entry name" value="Ketoacyl_synth_N"/>
</dbReference>
<evidence type="ECO:0000256" key="1">
    <source>
        <dbReference type="ARBA" id="ARBA00022679"/>
    </source>
</evidence>
<dbReference type="InterPro" id="IPR016039">
    <property type="entry name" value="Thiolase-like"/>
</dbReference>
<organism evidence="3 4">
    <name type="scientific">Nostoc favosum CHAB5714</name>
    <dbReference type="NCBI Taxonomy" id="2780399"/>
    <lineage>
        <taxon>Bacteria</taxon>
        <taxon>Bacillati</taxon>
        <taxon>Cyanobacteriota</taxon>
        <taxon>Cyanophyceae</taxon>
        <taxon>Nostocales</taxon>
        <taxon>Nostocaceae</taxon>
        <taxon>Nostoc</taxon>
        <taxon>Nostoc favosum</taxon>
    </lineage>
</organism>
<dbReference type="Proteomes" id="UP001199525">
    <property type="component" value="Unassembled WGS sequence"/>
</dbReference>
<protein>
    <recommendedName>
        <fullName evidence="2">Beta-ketoacyl synthase-like N-terminal domain-containing protein</fullName>
    </recommendedName>
</protein>
<comment type="caution">
    <text evidence="3">The sequence shown here is derived from an EMBL/GenBank/DDBJ whole genome shotgun (WGS) entry which is preliminary data.</text>
</comment>
<feature type="domain" description="Beta-ketoacyl synthase-like N-terminal" evidence="2">
    <location>
        <begin position="60"/>
        <end position="180"/>
    </location>
</feature>
<accession>A0ABS8IG97</accession>
<keyword evidence="1" id="KW-0808">Transferase</keyword>
<dbReference type="InterPro" id="IPR000794">
    <property type="entry name" value="Beta-ketoacyl_synthase"/>
</dbReference>
<proteinExistence type="predicted"/>
<sequence>MTSICPIVISGIGPICSQATTVTELSTVDCKVQELSNMKGVNWFEPKRFFGSRGFKYFPLATQYILAAAKLALEDANIQDNSCTPEEKGVVLGTNFAIDSICSQMDRVVMTEGATALSPMEAPNFSVNLPASYVSIKYGFRAFNISLTSSVVAGLESIIFGAHSIRQGRAKIALVGATEDSPPSQISEVLGVPVKEGGACALILETLPQVLSRQARIYCQVGKGSLRFFNPKQLQEVTIQERLRKTIRQELERLIPVDRTSIHYCPLICSFAFNQTVDSIIRETLAARNIQVFSHNYIGATGALITVSPLLQMAALAIEHGEGLILATSPHGHIAMLTLEKVM</sequence>